<organism evidence="2 3">
    <name type="scientific">Macrostomum lignano</name>
    <dbReference type="NCBI Taxonomy" id="282301"/>
    <lineage>
        <taxon>Eukaryota</taxon>
        <taxon>Metazoa</taxon>
        <taxon>Spiralia</taxon>
        <taxon>Lophotrochozoa</taxon>
        <taxon>Platyhelminthes</taxon>
        <taxon>Rhabditophora</taxon>
        <taxon>Macrostomorpha</taxon>
        <taxon>Macrostomida</taxon>
        <taxon>Macrostomidae</taxon>
        <taxon>Macrostomum</taxon>
    </lineage>
</organism>
<feature type="region of interest" description="Disordered" evidence="1">
    <location>
        <begin position="305"/>
        <end position="349"/>
    </location>
</feature>
<keyword evidence="2" id="KW-1185">Reference proteome</keyword>
<proteinExistence type="predicted"/>
<evidence type="ECO:0000313" key="2">
    <source>
        <dbReference type="Proteomes" id="UP000095280"/>
    </source>
</evidence>
<dbReference type="Proteomes" id="UP000095280">
    <property type="component" value="Unplaced"/>
</dbReference>
<dbReference type="WBParaSite" id="maker-unitig_21541-snap-gene-0.1-mRNA-1">
    <property type="protein sequence ID" value="maker-unitig_21541-snap-gene-0.1-mRNA-1"/>
    <property type="gene ID" value="maker-unitig_21541-snap-gene-0.1"/>
</dbReference>
<sequence>MDSSGSAMEASFIKSQVCGWPEPRQLELIVGELTGTDQPGELCLARLSGLAGPVGGLLRIQLDSGECDEIGDDVGEADLADRLRRFCRSRRDLRLLPILCWRDRLPALERALARLLGGRSRPVSKRHQLRRILPIEPVATELCIRFCKQPKQSAASVAMTNRLLADLKHCIGQDPNFSHLALTGRLKNCKLHQGDCAYYRCQLMASAIFDAFRDVVPRRRRPNCATAAAVAADSNSRAGREFESCPENDSSETEAESVCTPFPPFRRRCQLQTCFSWPVSVPTPTLTAAADAAAGASAAAKVSRSANRRRQFSRLSASSANCDPPRAGGKSCKSEEATIDPQQPFALTP</sequence>
<dbReference type="AlphaFoldDB" id="A0A1I8F6Y7"/>
<evidence type="ECO:0000313" key="3">
    <source>
        <dbReference type="WBParaSite" id="maker-unitig_21541-snap-gene-0.1-mRNA-1"/>
    </source>
</evidence>
<reference evidence="3" key="1">
    <citation type="submission" date="2016-11" db="UniProtKB">
        <authorList>
            <consortium name="WormBaseParasite"/>
        </authorList>
    </citation>
    <scope>IDENTIFICATION</scope>
</reference>
<evidence type="ECO:0000256" key="1">
    <source>
        <dbReference type="SAM" id="MobiDB-lite"/>
    </source>
</evidence>
<name>A0A1I8F6Y7_9PLAT</name>
<accession>A0A1I8F6Y7</accession>
<protein>
    <submittedName>
        <fullName evidence="3">Uncharacterized protein</fullName>
    </submittedName>
</protein>